<sequence>MASTSTTTHNLTTYLRSLVQAKQSTLCVSADVTSAAEMLKLADTVGPSTVVFKTHADMHAGWDPDPTHGTGAQLASLARRHRFLIFEDRKFADIGFTVQQQYTAGDYRICDWAHIVNAHVLPGPDMIRALALEAADWKEDHHNREPQRRSGPDDPGKTPPLRDIPEPPQDRALLLLAQMTSVGNLLDADYTAACVAMARQQLDFVMGFIALNPLNSEPNDDFVVMTPGCALSPEESLDGSEFAGGDPLGQQYVTPQELMRRGCDIIIVGLGICNAADPAAKAEQYRQVAWKAYQERLGNPEKSSLK</sequence>
<feature type="region of interest" description="Disordered" evidence="12">
    <location>
        <begin position="138"/>
        <end position="167"/>
    </location>
</feature>
<feature type="binding site" evidence="11">
    <location>
        <position position="250"/>
    </location>
    <ligand>
        <name>substrate</name>
    </ligand>
</feature>
<dbReference type="EMBL" id="JAUJDW010000022">
    <property type="protein sequence ID" value="KAK0654241.1"/>
    <property type="molecule type" value="Genomic_DNA"/>
</dbReference>
<evidence type="ECO:0000259" key="13">
    <source>
        <dbReference type="SMART" id="SM00934"/>
    </source>
</evidence>
<dbReference type="GO" id="GO:0006207">
    <property type="term" value="P:'de novo' pyrimidine nucleobase biosynthetic process"/>
    <property type="evidence" value="ECO:0007669"/>
    <property type="project" value="InterPro"/>
</dbReference>
<feature type="binding site" evidence="11">
    <location>
        <position position="53"/>
    </location>
    <ligand>
        <name>substrate</name>
    </ligand>
</feature>
<dbReference type="PROSITE" id="PS00156">
    <property type="entry name" value="OMPDECASE"/>
    <property type="match status" value="1"/>
</dbReference>
<keyword evidence="15" id="KW-1185">Reference proteome</keyword>
<comment type="similarity">
    <text evidence="2">Belongs to the OMP decarboxylase family.</text>
</comment>
<accession>A0AA39YKG8</accession>
<comment type="pathway">
    <text evidence="1">Pyrimidine metabolism; UMP biosynthesis via de novo pathway; UMP from orotate: step 2/2.</text>
</comment>
<dbReference type="PANTHER" id="PTHR32119">
    <property type="entry name" value="OROTIDINE 5'-PHOSPHATE DECARBOXYLASE"/>
    <property type="match status" value="1"/>
</dbReference>
<dbReference type="EC" id="4.1.1.23" evidence="3"/>
<dbReference type="InterPro" id="IPR001754">
    <property type="entry name" value="OMPdeCOase_dom"/>
</dbReference>
<evidence type="ECO:0000256" key="10">
    <source>
        <dbReference type="PIRSR" id="PIRSR614732-1"/>
    </source>
</evidence>
<evidence type="ECO:0000256" key="9">
    <source>
        <dbReference type="ARBA" id="ARBA00033428"/>
    </source>
</evidence>
<feature type="compositionally biased region" description="Basic and acidic residues" evidence="12">
    <location>
        <begin position="138"/>
        <end position="156"/>
    </location>
</feature>
<evidence type="ECO:0000313" key="14">
    <source>
        <dbReference type="EMBL" id="KAK0654241.1"/>
    </source>
</evidence>
<feature type="active site" description="For OMPdecase activity" evidence="10">
    <location>
        <position position="90"/>
    </location>
</feature>
<dbReference type="Gene3D" id="3.20.20.70">
    <property type="entry name" value="Aldolase class I"/>
    <property type="match status" value="1"/>
</dbReference>
<evidence type="ECO:0000256" key="7">
    <source>
        <dbReference type="ARBA" id="ARBA00023239"/>
    </source>
</evidence>
<dbReference type="InterPro" id="IPR018089">
    <property type="entry name" value="OMPdecase_AS"/>
</dbReference>
<feature type="binding site" evidence="11">
    <location>
        <position position="269"/>
    </location>
    <ligand>
        <name>substrate</name>
    </ligand>
</feature>
<feature type="active site" description="For OMPdecase activity" evidence="10">
    <location>
        <position position="88"/>
    </location>
</feature>
<evidence type="ECO:0000256" key="5">
    <source>
        <dbReference type="ARBA" id="ARBA00022793"/>
    </source>
</evidence>
<protein>
    <recommendedName>
        <fullName evidence="4">Orotidine 5'-phosphate decarboxylase</fullName>
        <ecNumber evidence="3">4.1.1.23</ecNumber>
    </recommendedName>
    <alternativeName>
        <fullName evidence="9">OMP decarboxylase</fullName>
    </alternativeName>
    <alternativeName>
        <fullName evidence="8">Uridine 5'-monophosphate synthase</fullName>
    </alternativeName>
</protein>
<feature type="domain" description="Orotidine 5'-phosphate decarboxylase" evidence="13">
    <location>
        <begin position="25"/>
        <end position="285"/>
    </location>
</feature>
<dbReference type="GO" id="GO:0005829">
    <property type="term" value="C:cytosol"/>
    <property type="evidence" value="ECO:0007669"/>
    <property type="project" value="TreeGrafter"/>
</dbReference>
<comment type="caution">
    <text evidence="14">The sequence shown here is derived from an EMBL/GenBank/DDBJ whole genome shotgun (WGS) entry which is preliminary data.</text>
</comment>
<dbReference type="GO" id="GO:0004590">
    <property type="term" value="F:orotidine-5'-phosphate decarboxylase activity"/>
    <property type="evidence" value="ECO:0007669"/>
    <property type="project" value="UniProtKB-EC"/>
</dbReference>
<dbReference type="CDD" id="cd04725">
    <property type="entry name" value="OMP_decarboxylase_like"/>
    <property type="match status" value="1"/>
</dbReference>
<feature type="binding site" evidence="11">
    <location>
        <position position="31"/>
    </location>
    <ligand>
        <name>substrate</name>
    </ligand>
</feature>
<reference evidence="14" key="1">
    <citation type="submission" date="2023-06" db="EMBL/GenBank/DDBJ databases">
        <title>Multi-omics analyses reveal the molecular pathogenesis toolkit of Lasiodiplodia hormozganensis, a cross-kingdom pathogen.</title>
        <authorList>
            <person name="Felix C."/>
            <person name="Meneses R."/>
            <person name="Goncalves M.F.M."/>
            <person name="Tilleman L."/>
            <person name="Duarte A.S."/>
            <person name="Jorrin-Novo J.V."/>
            <person name="Van De Peer Y."/>
            <person name="Deforce D."/>
            <person name="Van Nieuwerburgh F."/>
            <person name="Esteves A.C."/>
            <person name="Alves A."/>
        </authorList>
    </citation>
    <scope>NUCLEOTIDE SEQUENCE</scope>
    <source>
        <strain evidence="14">CBS 339.90</strain>
    </source>
</reference>
<proteinExistence type="inferred from homology"/>
<dbReference type="Proteomes" id="UP001175001">
    <property type="component" value="Unassembled WGS sequence"/>
</dbReference>
<evidence type="ECO:0000313" key="15">
    <source>
        <dbReference type="Proteomes" id="UP001175001"/>
    </source>
</evidence>
<evidence type="ECO:0000256" key="1">
    <source>
        <dbReference type="ARBA" id="ARBA00004861"/>
    </source>
</evidence>
<feature type="active site" description="For OMPdecase activity" evidence="10">
    <location>
        <position position="93"/>
    </location>
</feature>
<dbReference type="SMART" id="SM00934">
    <property type="entry name" value="OMPdecase"/>
    <property type="match status" value="1"/>
</dbReference>
<organism evidence="14 15">
    <name type="scientific">Lasiodiplodia hormozganensis</name>
    <dbReference type="NCBI Taxonomy" id="869390"/>
    <lineage>
        <taxon>Eukaryota</taxon>
        <taxon>Fungi</taxon>
        <taxon>Dikarya</taxon>
        <taxon>Ascomycota</taxon>
        <taxon>Pezizomycotina</taxon>
        <taxon>Dothideomycetes</taxon>
        <taxon>Dothideomycetes incertae sedis</taxon>
        <taxon>Botryosphaeriales</taxon>
        <taxon>Botryosphaeriaceae</taxon>
        <taxon>Lasiodiplodia</taxon>
    </lineage>
</organism>
<gene>
    <name evidence="14" type="primary">URA3_1</name>
    <name evidence="14" type="ORF">DIS24_g5369</name>
</gene>
<evidence type="ECO:0000256" key="4">
    <source>
        <dbReference type="ARBA" id="ARBA00021923"/>
    </source>
</evidence>
<dbReference type="InterPro" id="IPR011060">
    <property type="entry name" value="RibuloseP-bd_barrel"/>
</dbReference>
<evidence type="ECO:0000256" key="3">
    <source>
        <dbReference type="ARBA" id="ARBA00012321"/>
    </source>
</evidence>
<dbReference type="Pfam" id="PF00215">
    <property type="entry name" value="OMPdecase"/>
    <property type="match status" value="1"/>
</dbReference>
<evidence type="ECO:0000256" key="12">
    <source>
        <dbReference type="SAM" id="MobiDB-lite"/>
    </source>
</evidence>
<evidence type="ECO:0000256" key="8">
    <source>
        <dbReference type="ARBA" id="ARBA00031744"/>
    </source>
</evidence>
<dbReference type="InterPro" id="IPR013785">
    <property type="entry name" value="Aldolase_TIM"/>
</dbReference>
<evidence type="ECO:0000256" key="2">
    <source>
        <dbReference type="ARBA" id="ARBA00011018"/>
    </source>
</evidence>
<dbReference type="AlphaFoldDB" id="A0AA39YKG8"/>
<dbReference type="InterPro" id="IPR014732">
    <property type="entry name" value="OMPdecase"/>
</dbReference>
<name>A0AA39YKG8_9PEZI</name>
<dbReference type="PANTHER" id="PTHR32119:SF2">
    <property type="entry name" value="OROTIDINE 5'-PHOSPHATE DECARBOXYLASE"/>
    <property type="match status" value="1"/>
</dbReference>
<evidence type="ECO:0000256" key="6">
    <source>
        <dbReference type="ARBA" id="ARBA00022975"/>
    </source>
</evidence>
<evidence type="ECO:0000256" key="11">
    <source>
        <dbReference type="PIRSR" id="PIRSR614732-2"/>
    </source>
</evidence>
<keyword evidence="5" id="KW-0210">Decarboxylase</keyword>
<dbReference type="SUPFAM" id="SSF51366">
    <property type="entry name" value="Ribulose-phoshate binding barrel"/>
    <property type="match status" value="1"/>
</dbReference>
<dbReference type="FunFam" id="3.20.20.70:FF:000114">
    <property type="entry name" value="Decarboxylase,orotidine phosphate"/>
    <property type="match status" value="1"/>
</dbReference>
<keyword evidence="6" id="KW-0665">Pyrimidine biosynthesis</keyword>
<keyword evidence="7" id="KW-0456">Lyase</keyword>
<feature type="binding site" evidence="11">
    <location>
        <position position="180"/>
    </location>
    <ligand>
        <name>substrate</name>
    </ligand>
</feature>
<dbReference type="GO" id="GO:0044205">
    <property type="term" value="P:'de novo' UMP biosynthetic process"/>
    <property type="evidence" value="ECO:0007669"/>
    <property type="project" value="InterPro"/>
</dbReference>